<gene>
    <name evidence="17" type="ORF">CMEL01_03760</name>
</gene>
<evidence type="ECO:0000313" key="17">
    <source>
        <dbReference type="EMBL" id="KAK1455000.1"/>
    </source>
</evidence>
<feature type="disulfide bond" evidence="14">
    <location>
        <begin position="80"/>
        <end position="87"/>
    </location>
</feature>
<evidence type="ECO:0000313" key="18">
    <source>
        <dbReference type="Proteomes" id="UP001239795"/>
    </source>
</evidence>
<proteinExistence type="inferred from homology"/>
<comment type="caution">
    <text evidence="17">The sequence shown here is derived from an EMBL/GenBank/DDBJ whole genome shotgun (WGS) entry which is preliminary data.</text>
</comment>
<dbReference type="AlphaFoldDB" id="A0AAI9UAY2"/>
<accession>A0AAI9UAY2</accession>
<dbReference type="InterPro" id="IPR052337">
    <property type="entry name" value="SAT4-like"/>
</dbReference>
<evidence type="ECO:0000256" key="4">
    <source>
        <dbReference type="ARBA" id="ARBA00010031"/>
    </source>
</evidence>
<evidence type="ECO:0000256" key="7">
    <source>
        <dbReference type="ARBA" id="ARBA00022692"/>
    </source>
</evidence>
<keyword evidence="10 15" id="KW-0472">Membrane</keyword>
<evidence type="ECO:0000259" key="16">
    <source>
        <dbReference type="PROSITE" id="PS52012"/>
    </source>
</evidence>
<dbReference type="GO" id="GO:0098552">
    <property type="term" value="C:side of membrane"/>
    <property type="evidence" value="ECO:0007669"/>
    <property type="project" value="UniProtKB-KW"/>
</dbReference>
<evidence type="ECO:0000256" key="11">
    <source>
        <dbReference type="ARBA" id="ARBA00023157"/>
    </source>
</evidence>
<sequence length="514" mass="56436">DTYLACTTTLFSSPGPFRKRGGSSSSLTWTYPNMRFISLFLSMAAVLHCAAAQGDPASAVASLPRCAQACLVTAVLNSPCAPTNQTCICTNAPLQVEVEACVLQNCTLRNALSEWPCLPSDANGRILPKTCHLTPRSPAATKNITQTTCGATPRNRTPMYNTISITMGCLSGVFVIIRLVHKVFATMGDLGMDDWFILITLGSGIPGTVINTHGFAANGLGKDIWTVSFTQINDFGYWFFIMEPMYFGQVTLLKMSLLFFYMRIFSQSSIKKLIWGTICFNAVFGLTFIFVAIFQCQPISFYWTKWDGNRNGQCLDINAIAWANAGISIVLDIWMLALPLSQIKGLNLHWKKKIGVAMMFFVGTFVTVVSILRLQSLVAFAKSQNPTWDQFEVATWSTVEINVGIICACMPSIRVILVGFFPKLLGTTRRGTSAAAKYYIQSSGNGRSRNRTLGNDAKVRTVDRDSGLSSSPNGIMYTKEYTVDYHDETSLVHMRELEAGSSKTGRTGRSGSPF</sequence>
<evidence type="ECO:0000256" key="2">
    <source>
        <dbReference type="ARBA" id="ARBA00004589"/>
    </source>
</evidence>
<feature type="transmembrane region" description="Helical" evidence="15">
    <location>
        <begin position="237"/>
        <end position="261"/>
    </location>
</feature>
<feature type="transmembrane region" description="Helical" evidence="15">
    <location>
        <begin position="359"/>
        <end position="381"/>
    </location>
</feature>
<protein>
    <submittedName>
        <fullName evidence="17">CFEM domain-containing protein</fullName>
    </submittedName>
</protein>
<evidence type="ECO:0000256" key="14">
    <source>
        <dbReference type="PROSITE-ProRule" id="PRU01356"/>
    </source>
</evidence>
<evidence type="ECO:0000256" key="3">
    <source>
        <dbReference type="ARBA" id="ARBA00004613"/>
    </source>
</evidence>
<keyword evidence="8" id="KW-0732">Signal</keyword>
<evidence type="ECO:0000256" key="9">
    <source>
        <dbReference type="ARBA" id="ARBA00022989"/>
    </source>
</evidence>
<dbReference type="PANTHER" id="PTHR33048:SF143">
    <property type="entry name" value="EXTRACELLULAR MEMBRANE PROTEIN CFEM DOMAIN-CONTAINING PROTEIN-RELATED"/>
    <property type="match status" value="1"/>
</dbReference>
<dbReference type="GO" id="GO:0005576">
    <property type="term" value="C:extracellular region"/>
    <property type="evidence" value="ECO:0007669"/>
    <property type="project" value="UniProtKB-SubCell"/>
</dbReference>
<keyword evidence="11 14" id="KW-1015">Disulfide bond</keyword>
<feature type="disulfide bond" evidence="14">
    <location>
        <begin position="66"/>
        <end position="106"/>
    </location>
</feature>
<dbReference type="Pfam" id="PF05730">
    <property type="entry name" value="CFEM"/>
    <property type="match status" value="1"/>
</dbReference>
<dbReference type="PANTHER" id="PTHR33048">
    <property type="entry name" value="PTH11-LIKE INTEGRAL MEMBRANE PROTEIN (AFU_ORTHOLOGUE AFUA_5G11245)"/>
    <property type="match status" value="1"/>
</dbReference>
<dbReference type="Proteomes" id="UP001239795">
    <property type="component" value="Unassembled WGS sequence"/>
</dbReference>
<keyword evidence="6" id="KW-0325">Glycoprotein</keyword>
<evidence type="ECO:0000256" key="15">
    <source>
        <dbReference type="SAM" id="Phobius"/>
    </source>
</evidence>
<keyword evidence="18" id="KW-1185">Reference proteome</keyword>
<evidence type="ECO:0000256" key="5">
    <source>
        <dbReference type="ARBA" id="ARBA00022525"/>
    </source>
</evidence>
<evidence type="ECO:0000256" key="13">
    <source>
        <dbReference type="ARBA" id="ARBA00038359"/>
    </source>
</evidence>
<keyword evidence="5" id="KW-0964">Secreted</keyword>
<name>A0AAI9UAY2_9PEZI</name>
<feature type="transmembrane region" description="Helical" evidence="15">
    <location>
        <begin position="195"/>
        <end position="217"/>
    </location>
</feature>
<dbReference type="PROSITE" id="PS52012">
    <property type="entry name" value="CFEM"/>
    <property type="match status" value="1"/>
</dbReference>
<evidence type="ECO:0000256" key="1">
    <source>
        <dbReference type="ARBA" id="ARBA00004141"/>
    </source>
</evidence>
<feature type="non-terminal residue" evidence="17">
    <location>
        <position position="1"/>
    </location>
</feature>
<comment type="caution">
    <text evidence="14">Lacks conserved residue(s) required for the propagation of feature annotation.</text>
</comment>
<feature type="transmembrane region" description="Helical" evidence="15">
    <location>
        <begin position="273"/>
        <end position="294"/>
    </location>
</feature>
<evidence type="ECO:0000256" key="8">
    <source>
        <dbReference type="ARBA" id="ARBA00022729"/>
    </source>
</evidence>
<feature type="transmembrane region" description="Helical" evidence="15">
    <location>
        <begin position="319"/>
        <end position="338"/>
    </location>
</feature>
<feature type="domain" description="CFEM" evidence="16">
    <location>
        <begin position="38"/>
        <end position="149"/>
    </location>
</feature>
<feature type="disulfide bond" evidence="14">
    <location>
        <begin position="70"/>
        <end position="101"/>
    </location>
</feature>
<comment type="similarity">
    <text evidence="13">Belongs to the SAT4 family.</text>
</comment>
<comment type="subcellular location">
    <subcellularLocation>
        <location evidence="2">Membrane</location>
        <topology evidence="2">Lipid-anchor</topology>
        <topology evidence="2">GPI-anchor</topology>
    </subcellularLocation>
    <subcellularLocation>
        <location evidence="1">Membrane</location>
        <topology evidence="1">Multi-pass membrane protein</topology>
    </subcellularLocation>
    <subcellularLocation>
        <location evidence="3">Secreted</location>
    </subcellularLocation>
</comment>
<organism evidence="17 18">
    <name type="scientific">Colletotrichum melonis</name>
    <dbReference type="NCBI Taxonomy" id="1209925"/>
    <lineage>
        <taxon>Eukaryota</taxon>
        <taxon>Fungi</taxon>
        <taxon>Dikarya</taxon>
        <taxon>Ascomycota</taxon>
        <taxon>Pezizomycotina</taxon>
        <taxon>Sordariomycetes</taxon>
        <taxon>Hypocreomycetidae</taxon>
        <taxon>Glomerellales</taxon>
        <taxon>Glomerellaceae</taxon>
        <taxon>Colletotrichum</taxon>
        <taxon>Colletotrichum acutatum species complex</taxon>
    </lineage>
</organism>
<evidence type="ECO:0000256" key="6">
    <source>
        <dbReference type="ARBA" id="ARBA00022622"/>
    </source>
</evidence>
<keyword evidence="6" id="KW-0336">GPI-anchor</keyword>
<dbReference type="InterPro" id="IPR049326">
    <property type="entry name" value="Rhodopsin_dom_fungi"/>
</dbReference>
<comment type="similarity">
    <text evidence="4">Belongs to the RBT5 family.</text>
</comment>
<dbReference type="InterPro" id="IPR008427">
    <property type="entry name" value="Extracellular_membr_CFEM_dom"/>
</dbReference>
<evidence type="ECO:0000256" key="12">
    <source>
        <dbReference type="ARBA" id="ARBA00023288"/>
    </source>
</evidence>
<feature type="transmembrane region" description="Helical" evidence="15">
    <location>
        <begin position="159"/>
        <end position="180"/>
    </location>
</feature>
<keyword evidence="7 15" id="KW-0812">Transmembrane</keyword>
<evidence type="ECO:0000256" key="10">
    <source>
        <dbReference type="ARBA" id="ARBA00023136"/>
    </source>
</evidence>
<reference evidence="17 18" key="1">
    <citation type="submission" date="2016-10" db="EMBL/GenBank/DDBJ databases">
        <title>The genome sequence of Colletotrichum fioriniae PJ7.</title>
        <authorList>
            <person name="Baroncelli R."/>
        </authorList>
    </citation>
    <scope>NUCLEOTIDE SEQUENCE [LARGE SCALE GENOMIC DNA]</scope>
    <source>
        <strain evidence="17">Col 31</strain>
    </source>
</reference>
<dbReference type="EMBL" id="MLGG01000024">
    <property type="protein sequence ID" value="KAK1455000.1"/>
    <property type="molecule type" value="Genomic_DNA"/>
</dbReference>
<keyword evidence="12" id="KW-0449">Lipoprotein</keyword>
<dbReference type="Pfam" id="PF20684">
    <property type="entry name" value="Fung_rhodopsin"/>
    <property type="match status" value="1"/>
</dbReference>
<keyword evidence="9 15" id="KW-1133">Transmembrane helix</keyword>